<dbReference type="InterPro" id="IPR029069">
    <property type="entry name" value="HotDog_dom_sf"/>
</dbReference>
<proteinExistence type="inferred from homology"/>
<evidence type="ECO:0000313" key="3">
    <source>
        <dbReference type="EMBL" id="HIV04790.1"/>
    </source>
</evidence>
<dbReference type="GO" id="GO:0047617">
    <property type="term" value="F:fatty acyl-CoA hydrolase activity"/>
    <property type="evidence" value="ECO:0007669"/>
    <property type="project" value="TreeGrafter"/>
</dbReference>
<gene>
    <name evidence="3" type="ORF">IAC75_06570</name>
</gene>
<evidence type="ECO:0000256" key="2">
    <source>
        <dbReference type="ARBA" id="ARBA00022801"/>
    </source>
</evidence>
<dbReference type="PIRSF" id="PIRSF003230">
    <property type="entry name" value="YbgC"/>
    <property type="match status" value="1"/>
</dbReference>
<dbReference type="SUPFAM" id="SSF54637">
    <property type="entry name" value="Thioesterase/thiol ester dehydrase-isomerase"/>
    <property type="match status" value="1"/>
</dbReference>
<reference evidence="3" key="2">
    <citation type="journal article" date="2021" name="PeerJ">
        <title>Extensive microbial diversity within the chicken gut microbiome revealed by metagenomics and culture.</title>
        <authorList>
            <person name="Gilroy R."/>
            <person name="Ravi A."/>
            <person name="Getino M."/>
            <person name="Pursley I."/>
            <person name="Horton D.L."/>
            <person name="Alikhan N.F."/>
            <person name="Baker D."/>
            <person name="Gharbi K."/>
            <person name="Hall N."/>
            <person name="Watson M."/>
            <person name="Adriaenssens E.M."/>
            <person name="Foster-Nyarko E."/>
            <person name="Jarju S."/>
            <person name="Secka A."/>
            <person name="Antonio M."/>
            <person name="Oren A."/>
            <person name="Chaudhuri R.R."/>
            <person name="La Ragione R."/>
            <person name="Hildebrand F."/>
            <person name="Pallen M.J."/>
        </authorList>
    </citation>
    <scope>NUCLEOTIDE SEQUENCE</scope>
    <source>
        <strain evidence="3">10669</strain>
    </source>
</reference>
<dbReference type="NCBIfam" id="TIGR00051">
    <property type="entry name" value="YbgC/FadM family acyl-CoA thioesterase"/>
    <property type="match status" value="1"/>
</dbReference>
<dbReference type="InterPro" id="IPR006684">
    <property type="entry name" value="YbgC/YbaW"/>
</dbReference>
<dbReference type="Proteomes" id="UP000886812">
    <property type="component" value="Unassembled WGS sequence"/>
</dbReference>
<sequence length="143" mass="16501">MISSHLDFRIPFQDVDSMQVVWHGNYVRYFEQARSELLRDIGFTYGDMAARGFVFPVVKLNVKYVAPARFDERVRAVAELLPCENCLDVRYRLVSLEDGKLFCKATTRQMAVRLSTGESLLQLPEPLLTLMREFEARGFLSSE</sequence>
<dbReference type="EMBL" id="DVOG01000175">
    <property type="protein sequence ID" value="HIV04790.1"/>
    <property type="molecule type" value="Genomic_DNA"/>
</dbReference>
<protein>
    <submittedName>
        <fullName evidence="3">Acyl-CoA thioesterase</fullName>
    </submittedName>
</protein>
<evidence type="ECO:0000256" key="1">
    <source>
        <dbReference type="ARBA" id="ARBA00005953"/>
    </source>
</evidence>
<dbReference type="PANTHER" id="PTHR31793:SF27">
    <property type="entry name" value="NOVEL THIOESTERASE SUPERFAMILY DOMAIN AND SAPOSIN A-TYPE DOMAIN CONTAINING PROTEIN (0610012H03RIK)"/>
    <property type="match status" value="1"/>
</dbReference>
<dbReference type="AlphaFoldDB" id="A0A9D1NKW4"/>
<organism evidence="3 4">
    <name type="scientific">Candidatus Spyradosoma merdigallinarum</name>
    <dbReference type="NCBI Taxonomy" id="2840950"/>
    <lineage>
        <taxon>Bacteria</taxon>
        <taxon>Pseudomonadati</taxon>
        <taxon>Verrucomicrobiota</taxon>
        <taxon>Opitutia</taxon>
        <taxon>Opitutia incertae sedis</taxon>
        <taxon>Candidatus Spyradosoma</taxon>
    </lineage>
</organism>
<dbReference type="InterPro" id="IPR050563">
    <property type="entry name" value="4-hydroxybenzoyl-CoA_TE"/>
</dbReference>
<name>A0A9D1NKW4_9BACT</name>
<dbReference type="CDD" id="cd00586">
    <property type="entry name" value="4HBT"/>
    <property type="match status" value="1"/>
</dbReference>
<evidence type="ECO:0000313" key="4">
    <source>
        <dbReference type="Proteomes" id="UP000886812"/>
    </source>
</evidence>
<dbReference type="Pfam" id="PF13279">
    <property type="entry name" value="4HBT_2"/>
    <property type="match status" value="1"/>
</dbReference>
<accession>A0A9D1NKW4</accession>
<comment type="caution">
    <text evidence="3">The sequence shown here is derived from an EMBL/GenBank/DDBJ whole genome shotgun (WGS) entry which is preliminary data.</text>
</comment>
<comment type="similarity">
    <text evidence="1">Belongs to the 4-hydroxybenzoyl-CoA thioesterase family.</text>
</comment>
<reference evidence="3" key="1">
    <citation type="submission" date="2020-10" db="EMBL/GenBank/DDBJ databases">
        <authorList>
            <person name="Gilroy R."/>
        </authorList>
    </citation>
    <scope>NUCLEOTIDE SEQUENCE</scope>
    <source>
        <strain evidence="3">10669</strain>
    </source>
</reference>
<dbReference type="PANTHER" id="PTHR31793">
    <property type="entry name" value="4-HYDROXYBENZOYL-COA THIOESTERASE FAMILY MEMBER"/>
    <property type="match status" value="1"/>
</dbReference>
<keyword evidence="2" id="KW-0378">Hydrolase</keyword>
<dbReference type="Gene3D" id="3.10.129.10">
    <property type="entry name" value="Hotdog Thioesterase"/>
    <property type="match status" value="1"/>
</dbReference>